<comment type="caution">
    <text evidence="1">The sequence shown here is derived from an EMBL/GenBank/DDBJ whole genome shotgun (WGS) entry which is preliminary data.</text>
</comment>
<sequence length="70" mass="7745">MLNRPCCRVTCSRPAVATLTYDYGDRMAVIGPLSVVADPHAYDLCQLHAERLKVPDGWTIIRPVPLGHDV</sequence>
<evidence type="ECO:0000313" key="1">
    <source>
        <dbReference type="EMBL" id="MCT2041744.1"/>
    </source>
</evidence>
<accession>A0ABT2HTT9</accession>
<dbReference type="EMBL" id="JALXSQ010000001">
    <property type="protein sequence ID" value="MCT2041744.1"/>
    <property type="molecule type" value="Genomic_DNA"/>
</dbReference>
<keyword evidence="2" id="KW-1185">Reference proteome</keyword>
<reference evidence="1 2" key="1">
    <citation type="submission" date="2022-04" db="EMBL/GenBank/DDBJ databases">
        <title>Human microbiome associated bacterial genomes.</title>
        <authorList>
            <person name="Sandstrom S."/>
            <person name="Salamzade R."/>
            <person name="Kalan L.R."/>
        </authorList>
    </citation>
    <scope>NUCLEOTIDE SEQUENCE [LARGE SCALE GENOMIC DNA]</scope>
    <source>
        <strain evidence="2">p3-SID1799</strain>
    </source>
</reference>
<dbReference type="Pfam" id="PF12005">
    <property type="entry name" value="DUF3499"/>
    <property type="match status" value="1"/>
</dbReference>
<proteinExistence type="predicted"/>
<name>A0ABT2HTT9_9MICO</name>
<organism evidence="1 2">
    <name type="scientific">Pseudoclavibacter albus</name>
    <dbReference type="NCBI Taxonomy" id="272241"/>
    <lineage>
        <taxon>Bacteria</taxon>
        <taxon>Bacillati</taxon>
        <taxon>Actinomycetota</taxon>
        <taxon>Actinomycetes</taxon>
        <taxon>Micrococcales</taxon>
        <taxon>Microbacteriaceae</taxon>
        <taxon>Pseudoclavibacter</taxon>
    </lineage>
</organism>
<dbReference type="RefSeq" id="WP_206395120.1">
    <property type="nucleotide sequence ID" value="NZ_JAFDPW010000002.1"/>
</dbReference>
<gene>
    <name evidence="1" type="ORF">M3D15_00075</name>
</gene>
<evidence type="ECO:0000313" key="2">
    <source>
        <dbReference type="Proteomes" id="UP001525379"/>
    </source>
</evidence>
<dbReference type="Proteomes" id="UP001525379">
    <property type="component" value="Unassembled WGS sequence"/>
</dbReference>
<protein>
    <submittedName>
        <fullName evidence="1">DUF3499 domain-containing protein</fullName>
    </submittedName>
</protein>
<dbReference type="InterPro" id="IPR021888">
    <property type="entry name" value="DUF3499"/>
</dbReference>